<reference evidence="12 14" key="1">
    <citation type="submission" date="2015-08" db="EMBL/GenBank/DDBJ databases">
        <title>Thermococcus thioreducens DSM 14981 genome sequencing.</title>
        <authorList>
            <person name="Hong S.-J."/>
            <person name="Kim M.-C."/>
            <person name="Shin J.-H."/>
        </authorList>
    </citation>
    <scope>NUCLEOTIDE SEQUENCE [LARGE SCALE GENOMIC DNA]</scope>
    <source>
        <strain evidence="12 14">DSM 14981</strain>
    </source>
</reference>
<comment type="similarity">
    <text evidence="9">Belongs to the inositol monophosphatase superfamily. FBPase class 4 family.</text>
</comment>
<dbReference type="Proteomes" id="UP000250136">
    <property type="component" value="Chromosome"/>
</dbReference>
<organism evidence="12 14">
    <name type="scientific">Thermococcus thioreducens</name>
    <dbReference type="NCBI Taxonomy" id="277988"/>
    <lineage>
        <taxon>Archaea</taxon>
        <taxon>Methanobacteriati</taxon>
        <taxon>Methanobacteriota</taxon>
        <taxon>Thermococci</taxon>
        <taxon>Thermococcales</taxon>
        <taxon>Thermococcaceae</taxon>
        <taxon>Thermococcus</taxon>
    </lineage>
</organism>
<dbReference type="EC" id="3.1.3.11" evidence="4"/>
<dbReference type="KEGG" id="ttd:A3L14_08330"/>
<keyword evidence="16" id="KW-1185">Reference proteome</keyword>
<dbReference type="RefSeq" id="WP_055429685.1">
    <property type="nucleotide sequence ID" value="NZ_CP015105.1"/>
</dbReference>
<evidence type="ECO:0000313" key="11">
    <source>
        <dbReference type="EMBL" id="ASJ12888.1"/>
    </source>
</evidence>
<dbReference type="EMBL" id="LIXN01000012">
    <property type="protein sequence ID" value="KQH82079.1"/>
    <property type="molecule type" value="Genomic_DNA"/>
</dbReference>
<feature type="binding site" evidence="10">
    <location>
        <position position="205"/>
    </location>
    <ligand>
        <name>Mg(2+)</name>
        <dbReference type="ChEBI" id="CHEBI:18420"/>
        <label>1</label>
        <note>catalytic</note>
    </ligand>
</feature>
<dbReference type="PANTHER" id="PTHR20854:SF4">
    <property type="entry name" value="INOSITOL-1-MONOPHOSPHATASE-RELATED"/>
    <property type="match status" value="1"/>
</dbReference>
<feature type="binding site" evidence="10">
    <location>
        <position position="87"/>
    </location>
    <ligand>
        <name>Mg(2+)</name>
        <dbReference type="ChEBI" id="CHEBI:18420"/>
        <label>1</label>
        <note>catalytic</note>
    </ligand>
</feature>
<dbReference type="GO" id="GO:0042132">
    <property type="term" value="F:fructose 1,6-bisphosphate 1-phosphatase activity"/>
    <property type="evidence" value="ECO:0007669"/>
    <property type="project" value="UniProtKB-EC"/>
</dbReference>
<dbReference type="Gene3D" id="3.30.540.10">
    <property type="entry name" value="Fructose-1,6-Bisphosphatase, subunit A, domain 1"/>
    <property type="match status" value="1"/>
</dbReference>
<evidence type="ECO:0000256" key="3">
    <source>
        <dbReference type="ARBA" id="ARBA00011738"/>
    </source>
</evidence>
<evidence type="ECO:0000313" key="16">
    <source>
        <dbReference type="Proteomes" id="UP000250136"/>
    </source>
</evidence>
<reference evidence="11 16" key="2">
    <citation type="submission" date="2016-04" db="EMBL/GenBank/DDBJ databases">
        <title>Complete genome sequence of Thermococcus thioreducens type strain OGL-20P.</title>
        <authorList>
            <person name="Oger P.M."/>
        </authorList>
    </citation>
    <scope>NUCLEOTIDE SEQUENCE [LARGE SCALE GENOMIC DNA]</scope>
    <source>
        <strain evidence="11 16">OGL-20P</strain>
    </source>
</reference>
<dbReference type="Proteomes" id="UP000182125">
    <property type="component" value="Unassembled WGS sequence"/>
</dbReference>
<evidence type="ECO:0000313" key="15">
    <source>
        <dbReference type="Proteomes" id="UP000182125"/>
    </source>
</evidence>
<comment type="cofactor">
    <cofactor evidence="2 10">
        <name>Mg(2+)</name>
        <dbReference type="ChEBI" id="CHEBI:18420"/>
    </cofactor>
</comment>
<dbReference type="GeneID" id="33334424"/>
<dbReference type="GO" id="GO:0006020">
    <property type="term" value="P:inositol metabolic process"/>
    <property type="evidence" value="ECO:0007669"/>
    <property type="project" value="TreeGrafter"/>
</dbReference>
<evidence type="ECO:0000256" key="7">
    <source>
        <dbReference type="ARBA" id="ARBA00022842"/>
    </source>
</evidence>
<dbReference type="GO" id="GO:0008934">
    <property type="term" value="F:inositol monophosphate 1-phosphatase activity"/>
    <property type="evidence" value="ECO:0007669"/>
    <property type="project" value="TreeGrafter"/>
</dbReference>
<dbReference type="FunFam" id="3.40.190.80:FF:000020">
    <property type="entry name" value="Fructose-1,6-bisphosphatase/inositol-1-monophosphatase"/>
    <property type="match status" value="1"/>
</dbReference>
<evidence type="ECO:0000256" key="4">
    <source>
        <dbReference type="ARBA" id="ARBA00013093"/>
    </source>
</evidence>
<feature type="binding site" evidence="10">
    <location>
        <position position="71"/>
    </location>
    <ligand>
        <name>Mg(2+)</name>
        <dbReference type="ChEBI" id="CHEBI:18420"/>
        <label>1</label>
        <note>catalytic</note>
    </ligand>
</feature>
<evidence type="ECO:0000256" key="5">
    <source>
        <dbReference type="ARBA" id="ARBA00022723"/>
    </source>
</evidence>
<dbReference type="PRINTS" id="PR00377">
    <property type="entry name" value="IMPHPHTASES"/>
</dbReference>
<dbReference type="SUPFAM" id="SSF56655">
    <property type="entry name" value="Carbohydrate phosphatase"/>
    <property type="match status" value="1"/>
</dbReference>
<feature type="binding site" evidence="10">
    <location>
        <position position="89"/>
    </location>
    <ligand>
        <name>Mg(2+)</name>
        <dbReference type="ChEBI" id="CHEBI:18420"/>
        <label>1</label>
        <note>catalytic</note>
    </ligand>
</feature>
<comment type="subunit">
    <text evidence="3">Homodimer.</text>
</comment>
<evidence type="ECO:0000256" key="6">
    <source>
        <dbReference type="ARBA" id="ARBA00022801"/>
    </source>
</evidence>
<evidence type="ECO:0000256" key="1">
    <source>
        <dbReference type="ARBA" id="ARBA00001273"/>
    </source>
</evidence>
<reference evidence="15" key="3">
    <citation type="submission" date="2016-10" db="EMBL/GenBank/DDBJ databases">
        <authorList>
            <person name="Varghese N."/>
            <person name="Submissions S."/>
        </authorList>
    </citation>
    <scope>NUCLEOTIDE SEQUENCE [LARGE SCALE GENOMIC DNA]</scope>
    <source>
        <strain evidence="15">OGL-20</strain>
    </source>
</reference>
<evidence type="ECO:0000313" key="13">
    <source>
        <dbReference type="EMBL" id="SEV83796.1"/>
    </source>
</evidence>
<protein>
    <recommendedName>
        <fullName evidence="4">fructose-bisphosphatase</fullName>
        <ecNumber evidence="4">3.1.3.11</ecNumber>
    </recommendedName>
</protein>
<proteinExistence type="inferred from homology"/>
<dbReference type="InterPro" id="IPR000760">
    <property type="entry name" value="Inositol_monophosphatase-like"/>
</dbReference>
<gene>
    <name evidence="11" type="ORF">A3L14_08330</name>
    <name evidence="12" type="ORF">AMR53_07610</name>
    <name evidence="13" type="ORF">SAMN05216170_0279</name>
</gene>
<evidence type="ECO:0000313" key="14">
    <source>
        <dbReference type="Proteomes" id="UP000051862"/>
    </source>
</evidence>
<evidence type="ECO:0000256" key="8">
    <source>
        <dbReference type="ARBA" id="ARBA00023277"/>
    </source>
</evidence>
<keyword evidence="5 10" id="KW-0479">Metal-binding</keyword>
<dbReference type="FunFam" id="3.30.540.10:FF:000027">
    <property type="entry name" value="Fructose-1,6-bisphosphatase/inositol-1-monophosphatase"/>
    <property type="match status" value="1"/>
</dbReference>
<keyword evidence="7 10" id="KW-0460">Magnesium</keyword>
<dbReference type="EMBL" id="FOIW01000001">
    <property type="protein sequence ID" value="SEV83796.1"/>
    <property type="molecule type" value="Genomic_DNA"/>
</dbReference>
<dbReference type="PATRIC" id="fig|277988.4.peg.1604"/>
<dbReference type="Proteomes" id="UP000051862">
    <property type="component" value="Unassembled WGS sequence"/>
</dbReference>
<dbReference type="EMBL" id="CP015105">
    <property type="protein sequence ID" value="ASJ12888.1"/>
    <property type="molecule type" value="Genomic_DNA"/>
</dbReference>
<name>A0A0Q2MQW3_9EURY</name>
<keyword evidence="8" id="KW-0119">Carbohydrate metabolism</keyword>
<dbReference type="Gene3D" id="3.40.190.80">
    <property type="match status" value="1"/>
</dbReference>
<dbReference type="OrthoDB" id="58111at2157"/>
<keyword evidence="6" id="KW-0378">Hydrolase</keyword>
<feature type="binding site" evidence="10">
    <location>
        <position position="90"/>
    </location>
    <ligand>
        <name>Mg(2+)</name>
        <dbReference type="ChEBI" id="CHEBI:18420"/>
        <label>2</label>
    </ligand>
</feature>
<accession>A0A0Q2MQW3</accession>
<evidence type="ECO:0000256" key="10">
    <source>
        <dbReference type="PIRSR" id="PIRSR600760-2"/>
    </source>
</evidence>
<evidence type="ECO:0000313" key="12">
    <source>
        <dbReference type="EMBL" id="KQH82079.1"/>
    </source>
</evidence>
<dbReference type="Pfam" id="PF00459">
    <property type="entry name" value="Inositol_P"/>
    <property type="match status" value="1"/>
</dbReference>
<sequence>MEINTEIPWNEVALETAREVEKEVMPLFGTPKAGEAIGENVSGDVTKYVDKVAEDVVLSRLQPLGVNVVSEEIGFIDNGSNYTVIVDPIDGSYNFAAGIPIFAFSFAVFKGRKPIYGAIYEFVTKTFYEALPGEGAYMDGKPIRVRKPERGKEALSFYTRGRCLGLIERVKRVRVLGAIAVELTYLAKGALDGVLDIRNYVRTTDIAAGVLIAREAGAIVTDEAGRELELRLDATSKTNIIAVNDRYLLDMILEELENES</sequence>
<evidence type="ECO:0000256" key="2">
    <source>
        <dbReference type="ARBA" id="ARBA00001946"/>
    </source>
</evidence>
<reference evidence="13" key="4">
    <citation type="submission" date="2016-10" db="EMBL/GenBank/DDBJ databases">
        <authorList>
            <person name="de Groot N.N."/>
        </authorList>
    </citation>
    <scope>NUCLEOTIDE SEQUENCE [LARGE SCALE GENOMIC DNA]</scope>
    <source>
        <strain evidence="13">OGL-20</strain>
    </source>
</reference>
<comment type="catalytic activity">
    <reaction evidence="1">
        <text>beta-D-fructose 1,6-bisphosphate + H2O = beta-D-fructose 6-phosphate + phosphate</text>
        <dbReference type="Rhea" id="RHEA:11064"/>
        <dbReference type="ChEBI" id="CHEBI:15377"/>
        <dbReference type="ChEBI" id="CHEBI:32966"/>
        <dbReference type="ChEBI" id="CHEBI:43474"/>
        <dbReference type="ChEBI" id="CHEBI:57634"/>
        <dbReference type="EC" id="3.1.3.11"/>
    </reaction>
</comment>
<dbReference type="STRING" id="277988.SAMN05216170_0279"/>
<dbReference type="NCBIfam" id="NF009321">
    <property type="entry name" value="PRK12676.1"/>
    <property type="match status" value="1"/>
</dbReference>
<dbReference type="GO" id="GO:0046872">
    <property type="term" value="F:metal ion binding"/>
    <property type="evidence" value="ECO:0007669"/>
    <property type="project" value="UniProtKB-KW"/>
</dbReference>
<evidence type="ECO:0000256" key="9">
    <source>
        <dbReference type="ARBA" id="ARBA00038103"/>
    </source>
</evidence>
<dbReference type="AlphaFoldDB" id="A0A0Q2MQW3"/>
<dbReference type="PANTHER" id="PTHR20854">
    <property type="entry name" value="INOSITOL MONOPHOSPHATASE"/>
    <property type="match status" value="1"/>
</dbReference>
<dbReference type="GO" id="GO:0007165">
    <property type="term" value="P:signal transduction"/>
    <property type="evidence" value="ECO:0007669"/>
    <property type="project" value="TreeGrafter"/>
</dbReference>